<comment type="similarity">
    <text evidence="1">Belongs to the glycosyltransferase 2 family.</text>
</comment>
<gene>
    <name evidence="5" type="ORF">BST99_00255</name>
</gene>
<protein>
    <recommendedName>
        <fullName evidence="4">Glycosyltransferase 2-like domain-containing protein</fullName>
    </recommendedName>
</protein>
<sequence length="289" mass="32745">MRIAVVLPAHNEAEHLRTCLRSFVEQSRQPDQLIIVNDNSTDQTQSIAQEFAAEHTFIELIEHQSSAEHQPGAKVIQAFNKGKEHLKACDLLGKFDADLILPSDYFQKMEELFKKEKRLGLAGGLLFVQKGTDWVYENIAKKDHVRGPIKLYRKEALEAIGGLAQSRGWDSVDRWQIEFAGFTTKTLQDLQVKHLRPTGAGYTAQRISEKGKVLGRMRFDPLLGALACLKTARHSSSNPLSLLCQFGRMYSGYWKGFFGSDHLVTRAQGHFIRGQRWKGVWQALTSKQH</sequence>
<reference evidence="6" key="1">
    <citation type="submission" date="2016-11" db="EMBL/GenBank/DDBJ databases">
        <title>Trade-off between light-utilization and light-protection in marine flavobacteria.</title>
        <authorList>
            <person name="Kumagai Y."/>
            <person name="Yoshizawa S."/>
            <person name="Kogure K."/>
        </authorList>
    </citation>
    <scope>NUCLEOTIDE SEQUENCE [LARGE SCALE GENOMIC DNA]</scope>
    <source>
        <strain evidence="6">SG-18</strain>
    </source>
</reference>
<dbReference type="GO" id="GO:0016757">
    <property type="term" value="F:glycosyltransferase activity"/>
    <property type="evidence" value="ECO:0007669"/>
    <property type="project" value="UniProtKB-KW"/>
</dbReference>
<name>A0A2S7T4B8_9FLAO</name>
<proteinExistence type="inferred from homology"/>
<dbReference type="CDD" id="cd06423">
    <property type="entry name" value="CESA_like"/>
    <property type="match status" value="1"/>
</dbReference>
<dbReference type="Proteomes" id="UP000239366">
    <property type="component" value="Unassembled WGS sequence"/>
</dbReference>
<dbReference type="Pfam" id="PF00535">
    <property type="entry name" value="Glycos_transf_2"/>
    <property type="match status" value="1"/>
</dbReference>
<evidence type="ECO:0000256" key="1">
    <source>
        <dbReference type="ARBA" id="ARBA00006739"/>
    </source>
</evidence>
<dbReference type="PANTHER" id="PTHR43630">
    <property type="entry name" value="POLY-BETA-1,6-N-ACETYL-D-GLUCOSAMINE SYNTHASE"/>
    <property type="match status" value="1"/>
</dbReference>
<dbReference type="Gene3D" id="3.90.550.10">
    <property type="entry name" value="Spore Coat Polysaccharide Biosynthesis Protein SpsA, Chain A"/>
    <property type="match status" value="1"/>
</dbReference>
<evidence type="ECO:0000256" key="2">
    <source>
        <dbReference type="ARBA" id="ARBA00022676"/>
    </source>
</evidence>
<evidence type="ECO:0000259" key="4">
    <source>
        <dbReference type="Pfam" id="PF00535"/>
    </source>
</evidence>
<dbReference type="SUPFAM" id="SSF53448">
    <property type="entry name" value="Nucleotide-diphospho-sugar transferases"/>
    <property type="match status" value="1"/>
</dbReference>
<comment type="caution">
    <text evidence="5">The sequence shown here is derived from an EMBL/GenBank/DDBJ whole genome shotgun (WGS) entry which is preliminary data.</text>
</comment>
<dbReference type="PANTHER" id="PTHR43630:SF1">
    <property type="entry name" value="POLY-BETA-1,6-N-ACETYL-D-GLUCOSAMINE SYNTHASE"/>
    <property type="match status" value="1"/>
</dbReference>
<evidence type="ECO:0000313" key="6">
    <source>
        <dbReference type="Proteomes" id="UP000239366"/>
    </source>
</evidence>
<dbReference type="InterPro" id="IPR029044">
    <property type="entry name" value="Nucleotide-diphossugar_trans"/>
</dbReference>
<feature type="domain" description="Glycosyltransferase 2-like" evidence="4">
    <location>
        <begin position="5"/>
        <end position="139"/>
    </location>
</feature>
<dbReference type="RefSeq" id="WP_105000015.1">
    <property type="nucleotide sequence ID" value="NZ_MQVX01000001.1"/>
</dbReference>
<evidence type="ECO:0000256" key="3">
    <source>
        <dbReference type="ARBA" id="ARBA00022679"/>
    </source>
</evidence>
<keyword evidence="3" id="KW-0808">Transferase</keyword>
<keyword evidence="6" id="KW-1185">Reference proteome</keyword>
<keyword evidence="2" id="KW-0328">Glycosyltransferase</keyword>
<dbReference type="OrthoDB" id="1142396at2"/>
<dbReference type="AlphaFoldDB" id="A0A2S7T4B8"/>
<organism evidence="5 6">
    <name type="scientific">Aureicoccus marinus</name>
    <dbReference type="NCBI Taxonomy" id="754435"/>
    <lineage>
        <taxon>Bacteria</taxon>
        <taxon>Pseudomonadati</taxon>
        <taxon>Bacteroidota</taxon>
        <taxon>Flavobacteriia</taxon>
        <taxon>Flavobacteriales</taxon>
        <taxon>Flavobacteriaceae</taxon>
        <taxon>Aureicoccus</taxon>
    </lineage>
</organism>
<dbReference type="InterPro" id="IPR001173">
    <property type="entry name" value="Glyco_trans_2-like"/>
</dbReference>
<accession>A0A2S7T4B8</accession>
<evidence type="ECO:0000313" key="5">
    <source>
        <dbReference type="EMBL" id="PQJ14387.1"/>
    </source>
</evidence>
<dbReference type="EMBL" id="MQVX01000001">
    <property type="protein sequence ID" value="PQJ14387.1"/>
    <property type="molecule type" value="Genomic_DNA"/>
</dbReference>